<dbReference type="UniPathway" id="UPA00906">
    <property type="reaction ID" value="UER00895"/>
</dbReference>
<evidence type="ECO:0000256" key="7">
    <source>
        <dbReference type="PIRSR" id="PIRSR001529-1"/>
    </source>
</evidence>
<evidence type="ECO:0000256" key="3">
    <source>
        <dbReference type="ARBA" id="ARBA00022840"/>
    </source>
</evidence>
<dbReference type="Gene3D" id="3.30.930.10">
    <property type="entry name" value="Bira Bifunctional Protein, Domain 2"/>
    <property type="match status" value="1"/>
</dbReference>
<dbReference type="Gene3D" id="1.10.287.40">
    <property type="entry name" value="Serine-tRNA synthetase, tRNA binding domain"/>
    <property type="match status" value="1"/>
</dbReference>
<dbReference type="InterPro" id="IPR010978">
    <property type="entry name" value="tRNA-bd_arm"/>
</dbReference>
<dbReference type="CDD" id="cd00770">
    <property type="entry name" value="SerRS_core"/>
    <property type="match status" value="1"/>
</dbReference>
<dbReference type="RefSeq" id="WP_187580367.1">
    <property type="nucleotide sequence ID" value="NZ_CP060713.1"/>
</dbReference>
<organism evidence="10 11">
    <name type="scientific">Nocardioides mesophilus</name>
    <dbReference type="NCBI Taxonomy" id="433659"/>
    <lineage>
        <taxon>Bacteria</taxon>
        <taxon>Bacillati</taxon>
        <taxon>Actinomycetota</taxon>
        <taxon>Actinomycetes</taxon>
        <taxon>Propionibacteriales</taxon>
        <taxon>Nocardioidaceae</taxon>
        <taxon>Nocardioides</taxon>
    </lineage>
</organism>
<dbReference type="Pfam" id="PF00587">
    <property type="entry name" value="tRNA-synt_2b"/>
    <property type="match status" value="1"/>
</dbReference>
<feature type="binding site" evidence="6 8">
    <location>
        <begin position="348"/>
        <end position="351"/>
    </location>
    <ligand>
        <name>ATP</name>
        <dbReference type="ChEBI" id="CHEBI:30616"/>
    </ligand>
</feature>
<dbReference type="GO" id="GO:0006434">
    <property type="term" value="P:seryl-tRNA aminoacylation"/>
    <property type="evidence" value="ECO:0007669"/>
    <property type="project" value="UniProtKB-UniRule"/>
</dbReference>
<dbReference type="Pfam" id="PF02403">
    <property type="entry name" value="Seryl_tRNA_N"/>
    <property type="match status" value="1"/>
</dbReference>
<evidence type="ECO:0000256" key="4">
    <source>
        <dbReference type="ARBA" id="ARBA00022917"/>
    </source>
</evidence>
<comment type="subcellular location">
    <subcellularLocation>
        <location evidence="6">Cytoplasm</location>
    </subcellularLocation>
</comment>
<keyword evidence="11" id="KW-1185">Reference proteome</keyword>
<dbReference type="InterPro" id="IPR045864">
    <property type="entry name" value="aa-tRNA-synth_II/BPL/LPL"/>
</dbReference>
<comment type="catalytic activity">
    <reaction evidence="6">
        <text>tRNA(Sec) + L-serine + ATP = L-seryl-tRNA(Sec) + AMP + diphosphate + H(+)</text>
        <dbReference type="Rhea" id="RHEA:42580"/>
        <dbReference type="Rhea" id="RHEA-COMP:9742"/>
        <dbReference type="Rhea" id="RHEA-COMP:10128"/>
        <dbReference type="ChEBI" id="CHEBI:15378"/>
        <dbReference type="ChEBI" id="CHEBI:30616"/>
        <dbReference type="ChEBI" id="CHEBI:33019"/>
        <dbReference type="ChEBI" id="CHEBI:33384"/>
        <dbReference type="ChEBI" id="CHEBI:78442"/>
        <dbReference type="ChEBI" id="CHEBI:78533"/>
        <dbReference type="ChEBI" id="CHEBI:456215"/>
        <dbReference type="EC" id="6.1.1.11"/>
    </reaction>
</comment>
<dbReference type="EMBL" id="CP060713">
    <property type="protein sequence ID" value="QNN54527.1"/>
    <property type="molecule type" value="Genomic_DNA"/>
</dbReference>
<dbReference type="SUPFAM" id="SSF55681">
    <property type="entry name" value="Class II aaRS and biotin synthetases"/>
    <property type="match status" value="1"/>
</dbReference>
<dbReference type="GO" id="GO:0005524">
    <property type="term" value="F:ATP binding"/>
    <property type="evidence" value="ECO:0007669"/>
    <property type="project" value="UniProtKB-UniRule"/>
</dbReference>
<feature type="binding site" evidence="7">
    <location>
        <position position="386"/>
    </location>
    <ligand>
        <name>L-serine</name>
        <dbReference type="ChEBI" id="CHEBI:33384"/>
    </ligand>
</feature>
<dbReference type="PRINTS" id="PR00981">
    <property type="entry name" value="TRNASYNTHSER"/>
</dbReference>
<dbReference type="InterPro" id="IPR033729">
    <property type="entry name" value="SerRS_core"/>
</dbReference>
<dbReference type="GO" id="GO:0005737">
    <property type="term" value="C:cytoplasm"/>
    <property type="evidence" value="ECO:0007669"/>
    <property type="project" value="UniProtKB-SubCell"/>
</dbReference>
<keyword evidence="3 6" id="KW-0067">ATP-binding</keyword>
<dbReference type="HAMAP" id="MF_00176">
    <property type="entry name" value="Ser_tRNA_synth_type1"/>
    <property type="match status" value="1"/>
</dbReference>
<feature type="binding site" evidence="6">
    <location>
        <position position="277"/>
    </location>
    <ligand>
        <name>ATP</name>
        <dbReference type="ChEBI" id="CHEBI:30616"/>
    </ligand>
</feature>
<comment type="subunit">
    <text evidence="6">Homodimer. The tRNA molecule binds across the dimer.</text>
</comment>
<feature type="binding site" evidence="7">
    <location>
        <position position="230"/>
    </location>
    <ligand>
        <name>L-serine</name>
        <dbReference type="ChEBI" id="CHEBI:33384"/>
    </ligand>
</feature>
<dbReference type="InterPro" id="IPR002314">
    <property type="entry name" value="aa-tRNA-synt_IIb"/>
</dbReference>
<proteinExistence type="inferred from homology"/>
<evidence type="ECO:0000256" key="2">
    <source>
        <dbReference type="ARBA" id="ARBA00022741"/>
    </source>
</evidence>
<dbReference type="NCBIfam" id="TIGR00414">
    <property type="entry name" value="serS"/>
    <property type="match status" value="1"/>
</dbReference>
<dbReference type="InterPro" id="IPR042103">
    <property type="entry name" value="SerRS_1_N_sf"/>
</dbReference>
<feature type="binding site" evidence="6">
    <location>
        <begin position="230"/>
        <end position="232"/>
    </location>
    <ligand>
        <name>L-serine</name>
        <dbReference type="ChEBI" id="CHEBI:33384"/>
    </ligand>
</feature>
<feature type="binding site" evidence="6 8">
    <location>
        <begin position="261"/>
        <end position="263"/>
    </location>
    <ligand>
        <name>ATP</name>
        <dbReference type="ChEBI" id="CHEBI:30616"/>
    </ligand>
</feature>
<comment type="pathway">
    <text evidence="6">Aminoacyl-tRNA biosynthesis; selenocysteinyl-tRNA(Sec) biosynthesis; L-seryl-tRNA(Sec) from L-serine and tRNA(Sec): step 1/1.</text>
</comment>
<keyword evidence="1 6" id="KW-0436">Ligase</keyword>
<keyword evidence="6" id="KW-0963">Cytoplasm</keyword>
<dbReference type="Proteomes" id="UP000515947">
    <property type="component" value="Chromosome"/>
</dbReference>
<dbReference type="InterPro" id="IPR015866">
    <property type="entry name" value="Ser-tRNA-synth_1_N"/>
</dbReference>
<keyword evidence="2 6" id="KW-0547">Nucleotide-binding</keyword>
<gene>
    <name evidence="6 10" type="primary">serS</name>
    <name evidence="10" type="ORF">H9L09_09570</name>
</gene>
<feature type="binding site" evidence="6 7">
    <location>
        <position position="284"/>
    </location>
    <ligand>
        <name>L-serine</name>
        <dbReference type="ChEBI" id="CHEBI:33384"/>
    </ligand>
</feature>
<dbReference type="PROSITE" id="PS50862">
    <property type="entry name" value="AA_TRNA_LIGASE_II"/>
    <property type="match status" value="1"/>
</dbReference>
<comment type="catalytic activity">
    <reaction evidence="6">
        <text>tRNA(Ser) + L-serine + ATP = L-seryl-tRNA(Ser) + AMP + diphosphate + H(+)</text>
        <dbReference type="Rhea" id="RHEA:12292"/>
        <dbReference type="Rhea" id="RHEA-COMP:9669"/>
        <dbReference type="Rhea" id="RHEA-COMP:9703"/>
        <dbReference type="ChEBI" id="CHEBI:15378"/>
        <dbReference type="ChEBI" id="CHEBI:30616"/>
        <dbReference type="ChEBI" id="CHEBI:33019"/>
        <dbReference type="ChEBI" id="CHEBI:33384"/>
        <dbReference type="ChEBI" id="CHEBI:78442"/>
        <dbReference type="ChEBI" id="CHEBI:78533"/>
        <dbReference type="ChEBI" id="CHEBI:456215"/>
        <dbReference type="EC" id="6.1.1.11"/>
    </reaction>
</comment>
<dbReference type="KEGG" id="nmes:H9L09_09570"/>
<sequence>MIDPRLLRDDPDRIRLAQAKRGLSPEVVDDALSADERRRTAIVEYERLRAEQKQLGARIPRAGAEERQELLTRTKTLSAEVKKAEAAQGEAEEAFRSAMLAIPNPAAEEAPAGGEDDYVVLEHVGTPRDFTAEGFEPRDHVELGRLLGAIDIDRGAKVSGARFYYLTGVGADLELALVNMAMDQARGAGFTTMIPPTLVKPRAMEGTGFLGQAADDVYRIDGEELYLVGTSEVPLAAYHSDEILDGRSLPLRYAAFSPCFRKEAGSYGKDTRGIIRVHWFDKVEMFSYTTLEEAEAEHQRLLGWEKEWLGKLELAYRVIDTAAGDLGLSAQRKFDCEAWIPTQGKYRELTSTSNCTDFQARRLDVRARFPEGADGGTAVKHVATLNGTLVAIPRTIVAILETHQQADGSVRVPEALRPYLQGRETLEPVPGAGTGR</sequence>
<keyword evidence="4 6" id="KW-0648">Protein biosynthesis</keyword>
<evidence type="ECO:0000256" key="5">
    <source>
        <dbReference type="ARBA" id="ARBA00023146"/>
    </source>
</evidence>
<evidence type="ECO:0000259" key="9">
    <source>
        <dbReference type="PROSITE" id="PS50862"/>
    </source>
</evidence>
<comment type="domain">
    <text evidence="6">Consists of two distinct domains, a catalytic core and a N-terminal extension that is involved in tRNA binding.</text>
</comment>
<protein>
    <recommendedName>
        <fullName evidence="6">Serine--tRNA ligase</fullName>
        <ecNumber evidence="6">6.1.1.11</ecNumber>
    </recommendedName>
    <alternativeName>
        <fullName evidence="6">Seryl-tRNA synthetase</fullName>
        <shortName evidence="6">SerRS</shortName>
    </alternativeName>
    <alternativeName>
        <fullName evidence="6">Seryl-tRNA(Ser/Sec) synthetase</fullName>
    </alternativeName>
</protein>
<dbReference type="PIRSF" id="PIRSF001529">
    <property type="entry name" value="Ser-tRNA-synth_IIa"/>
    <property type="match status" value="1"/>
</dbReference>
<keyword evidence="5 6" id="KW-0030">Aminoacyl-tRNA synthetase</keyword>
<dbReference type="SUPFAM" id="SSF46589">
    <property type="entry name" value="tRNA-binding arm"/>
    <property type="match status" value="1"/>
</dbReference>
<dbReference type="GO" id="GO:0016260">
    <property type="term" value="P:selenocysteine biosynthetic process"/>
    <property type="evidence" value="ECO:0007669"/>
    <property type="project" value="UniProtKB-UniRule"/>
</dbReference>
<reference evidence="10 11" key="1">
    <citation type="submission" date="2020-08" db="EMBL/GenBank/DDBJ databases">
        <title>Genome sequence of Nocardioides mesophilus KACC 16243T.</title>
        <authorList>
            <person name="Hyun D.-W."/>
            <person name="Bae J.-W."/>
        </authorList>
    </citation>
    <scope>NUCLEOTIDE SEQUENCE [LARGE SCALE GENOMIC DNA]</scope>
    <source>
        <strain evidence="10 11">KACC 16243</strain>
    </source>
</reference>
<feature type="binding site" evidence="8">
    <location>
        <begin position="277"/>
        <end position="280"/>
    </location>
    <ligand>
        <name>ATP</name>
        <dbReference type="ChEBI" id="CHEBI:30616"/>
    </ligand>
</feature>
<dbReference type="AlphaFoldDB" id="A0A7G9RG02"/>
<feature type="binding site" evidence="7">
    <location>
        <position position="261"/>
    </location>
    <ligand>
        <name>L-serine</name>
        <dbReference type="ChEBI" id="CHEBI:33384"/>
    </ligand>
</feature>
<feature type="binding site" evidence="6">
    <location>
        <position position="388"/>
    </location>
    <ligand>
        <name>L-serine</name>
        <dbReference type="ChEBI" id="CHEBI:33384"/>
    </ligand>
</feature>
<dbReference type="InterPro" id="IPR006195">
    <property type="entry name" value="aa-tRNA-synth_II"/>
</dbReference>
<evidence type="ECO:0000256" key="6">
    <source>
        <dbReference type="HAMAP-Rule" id="MF_00176"/>
    </source>
</evidence>
<evidence type="ECO:0000313" key="10">
    <source>
        <dbReference type="EMBL" id="QNN54527.1"/>
    </source>
</evidence>
<comment type="similarity">
    <text evidence="6">Belongs to the class-II aminoacyl-tRNA synthetase family. Type-1 seryl-tRNA synthetase subfamily.</text>
</comment>
<accession>A0A7G9RG02</accession>
<dbReference type="EC" id="6.1.1.11" evidence="6"/>
<evidence type="ECO:0000256" key="8">
    <source>
        <dbReference type="PIRSR" id="PIRSR001529-2"/>
    </source>
</evidence>
<feature type="site" description="Important for serine binding" evidence="7">
    <location>
        <position position="388"/>
    </location>
</feature>
<dbReference type="GO" id="GO:0004828">
    <property type="term" value="F:serine-tRNA ligase activity"/>
    <property type="evidence" value="ECO:0007669"/>
    <property type="project" value="UniProtKB-UniRule"/>
</dbReference>
<evidence type="ECO:0000313" key="11">
    <source>
        <dbReference type="Proteomes" id="UP000515947"/>
    </source>
</evidence>
<dbReference type="PANTHER" id="PTHR11778">
    <property type="entry name" value="SERYL-TRNA SYNTHETASE"/>
    <property type="match status" value="1"/>
</dbReference>
<name>A0A7G9RG02_9ACTN</name>
<evidence type="ECO:0000256" key="1">
    <source>
        <dbReference type="ARBA" id="ARBA00022598"/>
    </source>
</evidence>
<feature type="domain" description="Aminoacyl-transfer RNA synthetases class-II family profile" evidence="9">
    <location>
        <begin position="184"/>
        <end position="413"/>
    </location>
</feature>
<dbReference type="InterPro" id="IPR002317">
    <property type="entry name" value="Ser-tRNA-ligase_type_1"/>
</dbReference>
<comment type="function">
    <text evidence="6">Catalyzes the attachment of serine to tRNA(Ser). Is also able to aminoacylate tRNA(Sec) with serine, to form the misacylated tRNA L-seryl-tRNA(Sec), which will be further converted into selenocysteinyl-tRNA(Sec).</text>
</comment>